<evidence type="ECO:0000313" key="10">
    <source>
        <dbReference type="Proteomes" id="UP001497512"/>
    </source>
</evidence>
<evidence type="ECO:0000259" key="8">
    <source>
        <dbReference type="PROSITE" id="PS50850"/>
    </source>
</evidence>
<feature type="transmembrane region" description="Helical" evidence="7">
    <location>
        <begin position="102"/>
        <end position="120"/>
    </location>
</feature>
<feature type="transmembrane region" description="Helical" evidence="7">
    <location>
        <begin position="73"/>
        <end position="96"/>
    </location>
</feature>
<feature type="transmembrane region" description="Helical" evidence="7">
    <location>
        <begin position="332"/>
        <end position="350"/>
    </location>
</feature>
<name>A0ABP0TVQ3_9BRYO</name>
<dbReference type="InterPro" id="IPR044770">
    <property type="entry name" value="MFS_spinster-like"/>
</dbReference>
<feature type="domain" description="Major facilitator superfamily (MFS) profile" evidence="8">
    <location>
        <begin position="7"/>
        <end position="446"/>
    </location>
</feature>
<dbReference type="PANTHER" id="PTHR23505">
    <property type="entry name" value="SPINSTER"/>
    <property type="match status" value="1"/>
</dbReference>
<dbReference type="Proteomes" id="UP001497512">
    <property type="component" value="Chromosome 15"/>
</dbReference>
<keyword evidence="4 7" id="KW-1133">Transmembrane helix</keyword>
<dbReference type="InterPro" id="IPR036259">
    <property type="entry name" value="MFS_trans_sf"/>
</dbReference>
<dbReference type="InterPro" id="IPR020846">
    <property type="entry name" value="MFS_dom"/>
</dbReference>
<evidence type="ECO:0000256" key="4">
    <source>
        <dbReference type="ARBA" id="ARBA00022989"/>
    </source>
</evidence>
<feature type="transmembrane region" description="Helical" evidence="7">
    <location>
        <begin position="302"/>
        <end position="325"/>
    </location>
</feature>
<feature type="transmembrane region" description="Helical" evidence="7">
    <location>
        <begin position="420"/>
        <end position="442"/>
    </location>
</feature>
<dbReference type="Gene3D" id="1.20.1250.20">
    <property type="entry name" value="MFS general substrate transporter like domains"/>
    <property type="match status" value="1"/>
</dbReference>
<comment type="subcellular location">
    <subcellularLocation>
        <location evidence="1">Membrane</location>
        <topology evidence="1">Multi-pass membrane protein</topology>
    </subcellularLocation>
</comment>
<comment type="similarity">
    <text evidence="6">Belongs to the major facilitator superfamily. Spinster (TC 2.A.1.49) family.</text>
</comment>
<evidence type="ECO:0000256" key="2">
    <source>
        <dbReference type="ARBA" id="ARBA00022448"/>
    </source>
</evidence>
<dbReference type="InterPro" id="IPR011701">
    <property type="entry name" value="MFS"/>
</dbReference>
<dbReference type="PANTHER" id="PTHR23505:SF87">
    <property type="entry name" value="MAJOR FACILITATOR SUPERFAMILY (MFS) PROFILE DOMAIN-CONTAINING PROTEIN"/>
    <property type="match status" value="1"/>
</dbReference>
<evidence type="ECO:0000256" key="7">
    <source>
        <dbReference type="SAM" id="Phobius"/>
    </source>
</evidence>
<dbReference type="SUPFAM" id="SSF103473">
    <property type="entry name" value="MFS general substrate transporter"/>
    <property type="match status" value="1"/>
</dbReference>
<organism evidence="9 10">
    <name type="scientific">Sphagnum troendelagicum</name>
    <dbReference type="NCBI Taxonomy" id="128251"/>
    <lineage>
        <taxon>Eukaryota</taxon>
        <taxon>Viridiplantae</taxon>
        <taxon>Streptophyta</taxon>
        <taxon>Embryophyta</taxon>
        <taxon>Bryophyta</taxon>
        <taxon>Sphagnophytina</taxon>
        <taxon>Sphagnopsida</taxon>
        <taxon>Sphagnales</taxon>
        <taxon>Sphagnaceae</taxon>
        <taxon>Sphagnum</taxon>
    </lineage>
</organism>
<gene>
    <name evidence="9" type="ORF">CSSPTR1EN2_LOCUS8053</name>
</gene>
<sequence length="457" mass="49012">MERRLVTLILVNLASIMERADEALLPAVYDQVGKAFGVSPSALGTLTFIRALVQALASPLAAYLTLRHNRIMVIAGGAVAWAIATAAVGSCTAYWQAVIAKAFNGIGLAIVVPAIQSIVADYHKDSERGLGFGFLHGAGQFGTLIGGIFATLMAGQVLGNLAGWRFAFYFVAFVSLLLGGAIYMFAQDVQPPTLMVSVSEEPLINRDGSLKPANQHRQLQELWKGTRKVLKVRTFQVIVAQGLAGQIPWQAISFATLWLELMGFKRIDAAISVGLLSVGNMLGSVFGGWVGDFSAQLSPNAGRILCAQFSALIGIPLSGILLLGLPQVSAPAWAYGFVLFLMGFLMSWNSPATNWPIFSEIVPTHLHTTVFAIDSMIEKSLAAAGAPLVGILAERLFGYASQKGTSGSDLDNANAIAKGLFSLMTIPFFLCFLVINLLYFTYPRDRDRVKKASPEVH</sequence>
<keyword evidence="5 7" id="KW-0472">Membrane</keyword>
<evidence type="ECO:0000313" key="9">
    <source>
        <dbReference type="EMBL" id="CAK9205847.1"/>
    </source>
</evidence>
<evidence type="ECO:0000256" key="6">
    <source>
        <dbReference type="ARBA" id="ARBA00024338"/>
    </source>
</evidence>
<evidence type="ECO:0000256" key="3">
    <source>
        <dbReference type="ARBA" id="ARBA00022692"/>
    </source>
</evidence>
<feature type="transmembrane region" description="Helical" evidence="7">
    <location>
        <begin position="132"/>
        <end position="154"/>
    </location>
</feature>
<keyword evidence="3 7" id="KW-0812">Transmembrane</keyword>
<feature type="transmembrane region" description="Helical" evidence="7">
    <location>
        <begin position="269"/>
        <end position="290"/>
    </location>
</feature>
<accession>A0ABP0TVQ3</accession>
<dbReference type="Pfam" id="PF07690">
    <property type="entry name" value="MFS_1"/>
    <property type="match status" value="1"/>
</dbReference>
<dbReference type="PROSITE" id="PS50850">
    <property type="entry name" value="MFS"/>
    <property type="match status" value="1"/>
</dbReference>
<evidence type="ECO:0000256" key="5">
    <source>
        <dbReference type="ARBA" id="ARBA00023136"/>
    </source>
</evidence>
<evidence type="ECO:0000256" key="1">
    <source>
        <dbReference type="ARBA" id="ARBA00004141"/>
    </source>
</evidence>
<proteinExistence type="inferred from homology"/>
<reference evidence="9" key="1">
    <citation type="submission" date="2024-02" db="EMBL/GenBank/DDBJ databases">
        <authorList>
            <consortium name="ELIXIR-Norway"/>
            <consortium name="Elixir Norway"/>
        </authorList>
    </citation>
    <scope>NUCLEOTIDE SEQUENCE</scope>
</reference>
<protein>
    <recommendedName>
        <fullName evidence="8">Major facilitator superfamily (MFS) profile domain-containing protein</fullName>
    </recommendedName>
</protein>
<feature type="transmembrane region" description="Helical" evidence="7">
    <location>
        <begin position="166"/>
        <end position="186"/>
    </location>
</feature>
<keyword evidence="10" id="KW-1185">Reference proteome</keyword>
<keyword evidence="2" id="KW-0813">Transport</keyword>
<dbReference type="EMBL" id="OZ019907">
    <property type="protein sequence ID" value="CAK9205847.1"/>
    <property type="molecule type" value="Genomic_DNA"/>
</dbReference>